<dbReference type="InterPro" id="IPR036271">
    <property type="entry name" value="Tet_transcr_reg_TetR-rel_C_sf"/>
</dbReference>
<keyword evidence="2 4" id="KW-0238">DNA-binding</keyword>
<dbReference type="AlphaFoldDB" id="A0A895XIW3"/>
<protein>
    <submittedName>
        <fullName evidence="6">TetR/AcrR family transcriptional regulator</fullName>
    </submittedName>
</protein>
<dbReference type="Gene3D" id="1.10.357.10">
    <property type="entry name" value="Tetracycline Repressor, domain 2"/>
    <property type="match status" value="1"/>
</dbReference>
<dbReference type="PANTHER" id="PTHR30055:SF243">
    <property type="entry name" value="HTH-TYPE TRANSCRIPTIONAL REGULATOR RV1816"/>
    <property type="match status" value="1"/>
</dbReference>
<dbReference type="RefSeq" id="WP_213170898.1">
    <property type="nucleotide sequence ID" value="NZ_CP070496.1"/>
</dbReference>
<dbReference type="InterPro" id="IPR025996">
    <property type="entry name" value="MT1864/Rv1816-like_C"/>
</dbReference>
<dbReference type="GO" id="GO:0000976">
    <property type="term" value="F:transcription cis-regulatory region binding"/>
    <property type="evidence" value="ECO:0007669"/>
    <property type="project" value="TreeGrafter"/>
</dbReference>
<dbReference type="PANTHER" id="PTHR30055">
    <property type="entry name" value="HTH-TYPE TRANSCRIPTIONAL REGULATOR RUTR"/>
    <property type="match status" value="1"/>
</dbReference>
<feature type="domain" description="HTH tetR-type" evidence="5">
    <location>
        <begin position="14"/>
        <end position="74"/>
    </location>
</feature>
<keyword evidence="3" id="KW-0804">Transcription</keyword>
<proteinExistence type="predicted"/>
<dbReference type="SUPFAM" id="SSF46689">
    <property type="entry name" value="Homeodomain-like"/>
    <property type="match status" value="1"/>
</dbReference>
<evidence type="ECO:0000313" key="7">
    <source>
        <dbReference type="Proteomes" id="UP000662939"/>
    </source>
</evidence>
<evidence type="ECO:0000256" key="2">
    <source>
        <dbReference type="ARBA" id="ARBA00023125"/>
    </source>
</evidence>
<accession>A0A895XIW3</accession>
<evidence type="ECO:0000256" key="4">
    <source>
        <dbReference type="PROSITE-ProRule" id="PRU00335"/>
    </source>
</evidence>
<feature type="DNA-binding region" description="H-T-H motif" evidence="4">
    <location>
        <begin position="37"/>
        <end position="56"/>
    </location>
</feature>
<evidence type="ECO:0000256" key="1">
    <source>
        <dbReference type="ARBA" id="ARBA00023015"/>
    </source>
</evidence>
<sequence>MATRSDQRKQRLRQATMDEIRTTARRLLVERGANAVTINAVARDMGLSGPALYHYYAGHEELVEALVAQFYGELTSALIQARDQRASETPVARLLEVCRAMRTWVVAHPAEFNWIFTKPVPSTLDDSERERAGARFEGVFLDLFVQIWREAPFPVPELEGLDASVREQLAVYVAERGDCLPVAAAHVFLTCWTRLYGLLCMEALGQLDFAFTDVEPVFEQTLREIVEGLNGEYAPPR</sequence>
<dbReference type="InterPro" id="IPR050109">
    <property type="entry name" value="HTH-type_TetR-like_transc_reg"/>
</dbReference>
<dbReference type="Pfam" id="PF00440">
    <property type="entry name" value="TetR_N"/>
    <property type="match status" value="1"/>
</dbReference>
<dbReference type="PROSITE" id="PS50977">
    <property type="entry name" value="HTH_TETR_2"/>
    <property type="match status" value="1"/>
</dbReference>
<dbReference type="SUPFAM" id="SSF48498">
    <property type="entry name" value="Tetracyclin repressor-like, C-terminal domain"/>
    <property type="match status" value="1"/>
</dbReference>
<keyword evidence="7" id="KW-1185">Reference proteome</keyword>
<evidence type="ECO:0000259" key="5">
    <source>
        <dbReference type="PROSITE" id="PS50977"/>
    </source>
</evidence>
<reference evidence="6" key="1">
    <citation type="submission" date="2021-02" db="EMBL/GenBank/DDBJ databases">
        <title>Natronoglycomyces albus gen. nov., sp. nov, a haloalkaliphilic actinobacterium from a soda solonchak soil.</title>
        <authorList>
            <person name="Sorokin D.Y."/>
            <person name="Khijniak T.V."/>
            <person name="Zakharycheva A.P."/>
            <person name="Boueva O.V."/>
            <person name="Ariskina E.V."/>
            <person name="Hahnke R.L."/>
            <person name="Bunk B."/>
            <person name="Sproer C."/>
            <person name="Schumann P."/>
            <person name="Evtushenko L.I."/>
            <person name="Kublanov I.V."/>
        </authorList>
    </citation>
    <scope>NUCLEOTIDE SEQUENCE</scope>
    <source>
        <strain evidence="6">DSM 106290</strain>
    </source>
</reference>
<dbReference type="InterPro" id="IPR009057">
    <property type="entry name" value="Homeodomain-like_sf"/>
</dbReference>
<evidence type="ECO:0000256" key="3">
    <source>
        <dbReference type="ARBA" id="ARBA00023163"/>
    </source>
</evidence>
<keyword evidence="1" id="KW-0805">Transcription regulation</keyword>
<dbReference type="GO" id="GO:0003700">
    <property type="term" value="F:DNA-binding transcription factor activity"/>
    <property type="evidence" value="ECO:0007669"/>
    <property type="project" value="TreeGrafter"/>
</dbReference>
<dbReference type="Proteomes" id="UP000662939">
    <property type="component" value="Chromosome"/>
</dbReference>
<evidence type="ECO:0000313" key="6">
    <source>
        <dbReference type="EMBL" id="QSB04897.1"/>
    </source>
</evidence>
<dbReference type="KEGG" id="nav:JQS30_14195"/>
<organism evidence="6 7">
    <name type="scientific">Natronoglycomyces albus</name>
    <dbReference type="NCBI Taxonomy" id="2811108"/>
    <lineage>
        <taxon>Bacteria</taxon>
        <taxon>Bacillati</taxon>
        <taxon>Actinomycetota</taxon>
        <taxon>Actinomycetes</taxon>
        <taxon>Glycomycetales</taxon>
        <taxon>Glycomycetaceae</taxon>
        <taxon>Natronoglycomyces</taxon>
    </lineage>
</organism>
<dbReference type="InterPro" id="IPR001647">
    <property type="entry name" value="HTH_TetR"/>
</dbReference>
<gene>
    <name evidence="6" type="ORF">JQS30_14195</name>
</gene>
<dbReference type="Pfam" id="PF13305">
    <property type="entry name" value="TetR_C_33"/>
    <property type="match status" value="1"/>
</dbReference>
<name>A0A895XIW3_9ACTN</name>
<dbReference type="EMBL" id="CP070496">
    <property type="protein sequence ID" value="QSB04897.1"/>
    <property type="molecule type" value="Genomic_DNA"/>
</dbReference>